<evidence type="ECO:0000256" key="1">
    <source>
        <dbReference type="SAM" id="Phobius"/>
    </source>
</evidence>
<organism evidence="2 3">
    <name type="scientific">Vigna unguiculata</name>
    <name type="common">Cowpea</name>
    <dbReference type="NCBI Taxonomy" id="3917"/>
    <lineage>
        <taxon>Eukaryota</taxon>
        <taxon>Viridiplantae</taxon>
        <taxon>Streptophyta</taxon>
        <taxon>Embryophyta</taxon>
        <taxon>Tracheophyta</taxon>
        <taxon>Spermatophyta</taxon>
        <taxon>Magnoliopsida</taxon>
        <taxon>eudicotyledons</taxon>
        <taxon>Gunneridae</taxon>
        <taxon>Pentapetalae</taxon>
        <taxon>rosids</taxon>
        <taxon>fabids</taxon>
        <taxon>Fabales</taxon>
        <taxon>Fabaceae</taxon>
        <taxon>Papilionoideae</taxon>
        <taxon>50 kb inversion clade</taxon>
        <taxon>NPAAA clade</taxon>
        <taxon>indigoferoid/millettioid clade</taxon>
        <taxon>Phaseoleae</taxon>
        <taxon>Vigna</taxon>
    </lineage>
</organism>
<keyword evidence="1" id="KW-0472">Membrane</keyword>
<proteinExistence type="predicted"/>
<keyword evidence="1" id="KW-1133">Transmembrane helix</keyword>
<gene>
    <name evidence="2" type="ORF">DEO72_LG5g1196</name>
</gene>
<reference evidence="2 3" key="1">
    <citation type="submission" date="2019-04" db="EMBL/GenBank/DDBJ databases">
        <title>An improved genome assembly and genetic linkage map for asparagus bean, Vigna unguiculata ssp. sesquipedialis.</title>
        <authorList>
            <person name="Xia Q."/>
            <person name="Zhang R."/>
            <person name="Dong Y."/>
        </authorList>
    </citation>
    <scope>NUCLEOTIDE SEQUENCE [LARGE SCALE GENOMIC DNA]</scope>
    <source>
        <tissue evidence="2">Leaf</tissue>
    </source>
</reference>
<dbReference type="AlphaFoldDB" id="A0A4D6LWS3"/>
<keyword evidence="3" id="KW-1185">Reference proteome</keyword>
<feature type="transmembrane region" description="Helical" evidence="1">
    <location>
        <begin position="135"/>
        <end position="155"/>
    </location>
</feature>
<protein>
    <recommendedName>
        <fullName evidence="4">Transmembrane protein</fullName>
    </recommendedName>
</protein>
<evidence type="ECO:0008006" key="4">
    <source>
        <dbReference type="Google" id="ProtNLM"/>
    </source>
</evidence>
<dbReference type="EMBL" id="CP039349">
    <property type="protein sequence ID" value="QCD93125.1"/>
    <property type="molecule type" value="Genomic_DNA"/>
</dbReference>
<name>A0A4D6LWS3_VIGUN</name>
<keyword evidence="1" id="KW-0812">Transmembrane</keyword>
<dbReference type="Proteomes" id="UP000501690">
    <property type="component" value="Linkage Group LG5"/>
</dbReference>
<evidence type="ECO:0000313" key="2">
    <source>
        <dbReference type="EMBL" id="QCD93125.1"/>
    </source>
</evidence>
<accession>A0A4D6LWS3</accession>
<sequence>MMTAVTIDGAVDARVTVSTSFFPLREHYFVLVFCVRSQPRLAATILTTAIGTREHHGNLTTDLRDPNHLCCAPSFSFFFLRESPRFGNRITEPHHNAPNHTRSYHHVHLGTKPTQIMKAQTIPLEAPGVPIPPSVLFLLLPLYICFFQLFVFSLVRMFRAKKNCVRSC</sequence>
<evidence type="ECO:0000313" key="3">
    <source>
        <dbReference type="Proteomes" id="UP000501690"/>
    </source>
</evidence>